<organism evidence="1 2">
    <name type="scientific">Methanococcoides seepicolus</name>
    <dbReference type="NCBI Taxonomy" id="2828780"/>
    <lineage>
        <taxon>Archaea</taxon>
        <taxon>Methanobacteriati</taxon>
        <taxon>Methanobacteriota</taxon>
        <taxon>Stenosarchaea group</taxon>
        <taxon>Methanomicrobia</taxon>
        <taxon>Methanosarcinales</taxon>
        <taxon>Methanosarcinaceae</taxon>
        <taxon>Methanococcoides</taxon>
    </lineage>
</organism>
<dbReference type="AlphaFoldDB" id="A0A9E4ZEM4"/>
<reference evidence="1" key="1">
    <citation type="journal article" date="2021" name="mSystems">
        <title>Bacteria and Archaea Synergistically Convert Glycine Betaine to Biogenic Methane in the Formosa Cold Seep of the South China Sea.</title>
        <authorList>
            <person name="Li L."/>
            <person name="Zhang W."/>
            <person name="Zhang S."/>
            <person name="Song L."/>
            <person name="Sun Q."/>
            <person name="Zhang H."/>
            <person name="Xiang H."/>
            <person name="Dong X."/>
        </authorList>
    </citation>
    <scope>NUCLEOTIDE SEQUENCE</scope>
    <source>
        <strain evidence="1">LLY</strain>
    </source>
</reference>
<accession>A0A9E4ZEM4</accession>
<dbReference type="RefSeq" id="WP_250867605.1">
    <property type="nucleotide sequence ID" value="NZ_JAGSOI010000011.1"/>
</dbReference>
<dbReference type="Proteomes" id="UP001056766">
    <property type="component" value="Unassembled WGS sequence"/>
</dbReference>
<sequence>MEKCVICGEDQDFKQYEGYNICTSCADIMEDVMSEYFMKTVSDATKPKAHEGYLHYLDSTSRYVSDYKKILSKSHKYTVDASERADDALHETKTPSKQRYFERMHEVLDWLEKTPQFYHYYFKEYYTCPSCDSSIFDMYETEEVGEWLVITCSNCGEMVKKYYSPKMI</sequence>
<evidence type="ECO:0000313" key="1">
    <source>
        <dbReference type="EMBL" id="MCM1986240.1"/>
    </source>
</evidence>
<comment type="caution">
    <text evidence="1">The sequence shown here is derived from an EMBL/GenBank/DDBJ whole genome shotgun (WGS) entry which is preliminary data.</text>
</comment>
<evidence type="ECO:0000313" key="2">
    <source>
        <dbReference type="Proteomes" id="UP001056766"/>
    </source>
</evidence>
<gene>
    <name evidence="1" type="ORF">KDK67_04335</name>
</gene>
<protein>
    <submittedName>
        <fullName evidence="1">Uncharacterized protein</fullName>
    </submittedName>
</protein>
<dbReference type="EMBL" id="JAGSOI010000011">
    <property type="protein sequence ID" value="MCM1986240.1"/>
    <property type="molecule type" value="Genomic_DNA"/>
</dbReference>
<name>A0A9E4ZEM4_9EURY</name>
<proteinExistence type="predicted"/>
<keyword evidence="2" id="KW-1185">Reference proteome</keyword>
<reference evidence="1" key="2">
    <citation type="submission" date="2021-04" db="EMBL/GenBank/DDBJ databases">
        <authorList>
            <person name="Dong X."/>
        </authorList>
    </citation>
    <scope>NUCLEOTIDE SEQUENCE</scope>
    <source>
        <strain evidence="1">LLY</strain>
    </source>
</reference>